<organism evidence="2 3">
    <name type="scientific">Trichonephila clavipes</name>
    <name type="common">Golden silk orbweaver</name>
    <name type="synonym">Nephila clavipes</name>
    <dbReference type="NCBI Taxonomy" id="2585209"/>
    <lineage>
        <taxon>Eukaryota</taxon>
        <taxon>Metazoa</taxon>
        <taxon>Ecdysozoa</taxon>
        <taxon>Arthropoda</taxon>
        <taxon>Chelicerata</taxon>
        <taxon>Arachnida</taxon>
        <taxon>Araneae</taxon>
        <taxon>Araneomorphae</taxon>
        <taxon>Entelegynae</taxon>
        <taxon>Araneoidea</taxon>
        <taxon>Nephilidae</taxon>
        <taxon>Trichonephila</taxon>
    </lineage>
</organism>
<dbReference type="Pfam" id="PF10551">
    <property type="entry name" value="MULE"/>
    <property type="match status" value="1"/>
</dbReference>
<dbReference type="InterPro" id="IPR018289">
    <property type="entry name" value="MULE_transposase_dom"/>
</dbReference>
<reference evidence="2" key="1">
    <citation type="submission" date="2020-08" db="EMBL/GenBank/DDBJ databases">
        <title>Multicomponent nature underlies the extraordinary mechanical properties of spider dragline silk.</title>
        <authorList>
            <person name="Kono N."/>
            <person name="Nakamura H."/>
            <person name="Mori M."/>
            <person name="Yoshida Y."/>
            <person name="Ohtoshi R."/>
            <person name="Malay A.D."/>
            <person name="Moran D.A.P."/>
            <person name="Tomita M."/>
            <person name="Numata K."/>
            <person name="Arakawa K."/>
        </authorList>
    </citation>
    <scope>NUCLEOTIDE SEQUENCE</scope>
</reference>
<evidence type="ECO:0000259" key="1">
    <source>
        <dbReference type="Pfam" id="PF10551"/>
    </source>
</evidence>
<dbReference type="Proteomes" id="UP000887159">
    <property type="component" value="Unassembled WGS sequence"/>
</dbReference>
<accession>A0A8X6RD69</accession>
<name>A0A8X6RD69_TRICX</name>
<proteinExistence type="predicted"/>
<dbReference type="AlphaFoldDB" id="A0A8X6RD69"/>
<gene>
    <name evidence="2" type="primary">X975_01819</name>
    <name evidence="2" type="ORF">TNCV_5068111</name>
</gene>
<dbReference type="PANTHER" id="PTHR33977">
    <property type="entry name" value="ZINC ION BINDING PROTEIN"/>
    <property type="match status" value="1"/>
</dbReference>
<evidence type="ECO:0000313" key="3">
    <source>
        <dbReference type="Proteomes" id="UP000887159"/>
    </source>
</evidence>
<keyword evidence="3" id="KW-1185">Reference proteome</keyword>
<comment type="caution">
    <text evidence="2">The sequence shown here is derived from an EMBL/GenBank/DDBJ whole genome shotgun (WGS) entry which is preliminary data.</text>
</comment>
<dbReference type="EMBL" id="BMAU01021098">
    <property type="protein sequence ID" value="GFX90424.1"/>
    <property type="molecule type" value="Genomic_DNA"/>
</dbReference>
<protein>
    <recommendedName>
        <fullName evidence="1">MULE transposase domain-containing protein</fullName>
    </recommendedName>
</protein>
<feature type="domain" description="MULE transposase" evidence="1">
    <location>
        <begin position="156"/>
        <end position="248"/>
    </location>
</feature>
<dbReference type="PANTHER" id="PTHR33977:SF1">
    <property type="entry name" value="ZINC ION BINDING PROTEIN"/>
    <property type="match status" value="1"/>
</dbReference>
<sequence length="270" mass="30882">MTAIREQKEEAIKITVQYQSVHAGHEMQVGKLKLYEEDRRNLAALLKVGMPYTNIIENIQKKCPPTERLGLLTKKDLHNVSRDFEVDESILHAEDAVSVDLQVKKMQRDSYNPVLIYKPLGSSLANNPLIKKQDFILGIMTEAQLEFLELYGKNIIMMDSTHGTNQYGYLLTTIMVSDDNHEGLPIAVCYSNRVSSDVLEPFFEEIKNRLPHLKPKVFMSDDDPAFCNAWSRVFGEVEFTLLCSWHVSRSWNRNLNGKIKKQHKIEGGDG</sequence>
<evidence type="ECO:0000313" key="2">
    <source>
        <dbReference type="EMBL" id="GFX90424.1"/>
    </source>
</evidence>